<feature type="transmembrane region" description="Helical" evidence="1">
    <location>
        <begin position="76"/>
        <end position="94"/>
    </location>
</feature>
<keyword evidence="3" id="KW-1185">Reference proteome</keyword>
<proteinExistence type="predicted"/>
<organism evidence="2 3">
    <name type="scientific">Candidatus Promineifilum breve</name>
    <dbReference type="NCBI Taxonomy" id="1806508"/>
    <lineage>
        <taxon>Bacteria</taxon>
        <taxon>Bacillati</taxon>
        <taxon>Chloroflexota</taxon>
        <taxon>Ardenticatenia</taxon>
        <taxon>Candidatus Promineifilales</taxon>
        <taxon>Candidatus Promineifilaceae</taxon>
        <taxon>Candidatus Promineifilum</taxon>
    </lineage>
</organism>
<reference evidence="2" key="1">
    <citation type="submission" date="2016-01" db="EMBL/GenBank/DDBJ databases">
        <authorList>
            <person name="Mcilroy J.S."/>
            <person name="Karst M S."/>
            <person name="Albertsen M."/>
        </authorList>
    </citation>
    <scope>NUCLEOTIDE SEQUENCE</scope>
    <source>
        <strain evidence="2">Cfx-K</strain>
    </source>
</reference>
<evidence type="ECO:0000256" key="1">
    <source>
        <dbReference type="SAM" id="Phobius"/>
    </source>
</evidence>
<keyword evidence="1" id="KW-0472">Membrane</keyword>
<gene>
    <name evidence="2" type="ORF">CFX0092_A3368</name>
</gene>
<dbReference type="RefSeq" id="WP_095044484.1">
    <property type="nucleotide sequence ID" value="NZ_LN890655.1"/>
</dbReference>
<dbReference type="KEGG" id="pbf:CFX0092_A3368"/>
<name>A0A160T506_9CHLR</name>
<dbReference type="AlphaFoldDB" id="A0A160T506"/>
<dbReference type="Proteomes" id="UP000215027">
    <property type="component" value="Chromosome I"/>
</dbReference>
<protein>
    <submittedName>
        <fullName evidence="2">Uncharacterized protein</fullName>
    </submittedName>
</protein>
<evidence type="ECO:0000313" key="3">
    <source>
        <dbReference type="Proteomes" id="UP000215027"/>
    </source>
</evidence>
<feature type="transmembrane region" description="Helical" evidence="1">
    <location>
        <begin position="43"/>
        <end position="64"/>
    </location>
</feature>
<feature type="transmembrane region" description="Helical" evidence="1">
    <location>
        <begin position="12"/>
        <end position="31"/>
    </location>
</feature>
<accession>A0A160T506</accession>
<keyword evidence="1" id="KW-0812">Transmembrane</keyword>
<evidence type="ECO:0000313" key="2">
    <source>
        <dbReference type="EMBL" id="CUS05246.2"/>
    </source>
</evidence>
<sequence length="129" mass="14258">MSLLTTIHGELRWLVALAALVVVVKFLIGWLGKRDYTALDRSLLTVLTITLDINVLLGLILLFFGGGFSGPRLEHATTMLLAAVAAHMTAVWRRSTDSPTKYRNQLMLVLLALALVFMGVIRLQGSFMF</sequence>
<keyword evidence="1" id="KW-1133">Transmembrane helix</keyword>
<dbReference type="EMBL" id="LN890655">
    <property type="protein sequence ID" value="CUS05246.2"/>
    <property type="molecule type" value="Genomic_DNA"/>
</dbReference>
<feature type="transmembrane region" description="Helical" evidence="1">
    <location>
        <begin position="106"/>
        <end position="125"/>
    </location>
</feature>